<proteinExistence type="predicted"/>
<reference evidence="1 2" key="2">
    <citation type="journal article" date="2013" name="Genome Announc.">
        <title>Draft Genome Sequence of Methylobacterium mesophilicum Strain SR1.6/6, Isolated from Citrus sinensis.</title>
        <authorList>
            <person name="Marinho Almeida D."/>
            <person name="Dini-Andreote F."/>
            <person name="Camargo Neves A.A."/>
            <person name="Juca Ramos R.T."/>
            <person name="Andreote F.D."/>
            <person name="Carneiro A.R."/>
            <person name="Oliveira de Souza Lima A."/>
            <person name="Caracciolo Gomes de Sa P.H."/>
            <person name="Ribeiro Barbosa M.S."/>
            <person name="Araujo W.L."/>
            <person name="Silva A."/>
        </authorList>
    </citation>
    <scope>NUCLEOTIDE SEQUENCE [LARGE SCALE GENOMIC DNA]</scope>
    <source>
        <strain evidence="1 2">SR1.6/6</strain>
    </source>
</reference>
<dbReference type="Proteomes" id="UP000012488">
    <property type="component" value="Chromosome"/>
</dbReference>
<organism evidence="1 2">
    <name type="scientific">Methylobacterium mesophilicum SR1.6/6</name>
    <dbReference type="NCBI Taxonomy" id="908290"/>
    <lineage>
        <taxon>Bacteria</taxon>
        <taxon>Pseudomonadati</taxon>
        <taxon>Pseudomonadota</taxon>
        <taxon>Alphaproteobacteria</taxon>
        <taxon>Hyphomicrobiales</taxon>
        <taxon>Methylobacteriaceae</taxon>
        <taxon>Methylobacterium</taxon>
    </lineage>
</organism>
<reference evidence="1 2" key="1">
    <citation type="journal article" date="2012" name="Genet. Mol. Biol.">
        <title>Analysis of 16S rRNA and mxaF genes revealing insights into Methylobacterium niche-specific plant association.</title>
        <authorList>
            <person name="Dourado M.N."/>
            <person name="Andreote F.D."/>
            <person name="Dini-Andreote F."/>
            <person name="Conti R."/>
            <person name="Araujo J.M."/>
            <person name="Araujo W.L."/>
        </authorList>
    </citation>
    <scope>NUCLEOTIDE SEQUENCE [LARGE SCALE GENOMIC DNA]</scope>
    <source>
        <strain evidence="1 2">SR1.6/6</strain>
    </source>
</reference>
<gene>
    <name evidence="1" type="ORF">MMSR116_08370</name>
</gene>
<dbReference type="AlphaFoldDB" id="A0A6B9FGM2"/>
<accession>A0A6B9FGM2</accession>
<protein>
    <submittedName>
        <fullName evidence="1">Uncharacterized protein</fullName>
    </submittedName>
</protein>
<evidence type="ECO:0000313" key="2">
    <source>
        <dbReference type="Proteomes" id="UP000012488"/>
    </source>
</evidence>
<sequence length="69" mass="6975">MPAETNKLADMVAGGSASARVVPVDDNDEVYAVTASYPVDAGFRVDEAVSAQAGLGSLERGGTSSWGVT</sequence>
<dbReference type="KEGG" id="mmes:MMSR116_08370"/>
<name>A0A6B9FGM2_9HYPH</name>
<dbReference type="EMBL" id="CP043538">
    <property type="protein sequence ID" value="QGY01891.1"/>
    <property type="molecule type" value="Genomic_DNA"/>
</dbReference>
<dbReference type="RefSeq" id="WP_039894081.1">
    <property type="nucleotide sequence ID" value="NZ_CP043538.1"/>
</dbReference>
<evidence type="ECO:0000313" key="1">
    <source>
        <dbReference type="EMBL" id="QGY01891.1"/>
    </source>
</evidence>